<accession>A0A562J232</accession>
<sequence>MSISRIKTTNGYRFHGTGQADKKQNLFTVTPNLPATDVLQSVSDLLSTLEDPIYTAAMGECAHEGNYAWLVHHSLMSAKAALDAAIDGLMEAERLECESAQVEGKV</sequence>
<dbReference type="OrthoDB" id="7015271at2"/>
<evidence type="ECO:0000313" key="2">
    <source>
        <dbReference type="Proteomes" id="UP000319627"/>
    </source>
</evidence>
<dbReference type="Proteomes" id="UP000319627">
    <property type="component" value="Unassembled WGS sequence"/>
</dbReference>
<protein>
    <recommendedName>
        <fullName evidence="3">DUF3077 family protein</fullName>
    </recommendedName>
</protein>
<reference evidence="1 2" key="1">
    <citation type="submission" date="2019-07" db="EMBL/GenBank/DDBJ databases">
        <title>Genomic Encyclopedia of Type Strains, Phase I: the one thousand microbial genomes (KMG-I) project.</title>
        <authorList>
            <person name="Kyrpides N."/>
        </authorList>
    </citation>
    <scope>NUCLEOTIDE SEQUENCE [LARGE SCALE GENOMIC DNA]</scope>
    <source>
        <strain evidence="1 2">DSM 375</strain>
    </source>
</reference>
<dbReference type="InterPro" id="IPR021427">
    <property type="entry name" value="DUF3077"/>
</dbReference>
<dbReference type="AlphaFoldDB" id="A0A562J232"/>
<evidence type="ECO:0000313" key="1">
    <source>
        <dbReference type="EMBL" id="TWH76895.1"/>
    </source>
</evidence>
<dbReference type="RefSeq" id="WP_144570658.1">
    <property type="nucleotide sequence ID" value="NZ_VLKG01000002.1"/>
</dbReference>
<gene>
    <name evidence="1" type="ORF">LX59_00941</name>
</gene>
<organism evidence="1 2">
    <name type="scientific">Azomonas agilis</name>
    <dbReference type="NCBI Taxonomy" id="116849"/>
    <lineage>
        <taxon>Bacteria</taxon>
        <taxon>Pseudomonadati</taxon>
        <taxon>Pseudomonadota</taxon>
        <taxon>Gammaproteobacteria</taxon>
        <taxon>Pseudomonadales</taxon>
        <taxon>Pseudomonadaceae</taxon>
        <taxon>Azomonas</taxon>
    </lineage>
</organism>
<keyword evidence="2" id="KW-1185">Reference proteome</keyword>
<comment type="caution">
    <text evidence="1">The sequence shown here is derived from an EMBL/GenBank/DDBJ whole genome shotgun (WGS) entry which is preliminary data.</text>
</comment>
<proteinExistence type="predicted"/>
<dbReference type="Pfam" id="PF11275">
    <property type="entry name" value="DUF3077"/>
    <property type="match status" value="1"/>
</dbReference>
<evidence type="ECO:0008006" key="3">
    <source>
        <dbReference type="Google" id="ProtNLM"/>
    </source>
</evidence>
<dbReference type="EMBL" id="VLKG01000002">
    <property type="protein sequence ID" value="TWH76895.1"/>
    <property type="molecule type" value="Genomic_DNA"/>
</dbReference>
<name>A0A562J232_9GAMM</name>